<dbReference type="Proteomes" id="UP000494256">
    <property type="component" value="Unassembled WGS sequence"/>
</dbReference>
<dbReference type="PANTHER" id="PTHR46599:SF3">
    <property type="entry name" value="PIGGYBAC TRANSPOSABLE ELEMENT-DERIVED PROTEIN 4"/>
    <property type="match status" value="1"/>
</dbReference>
<protein>
    <recommendedName>
        <fullName evidence="2">PiggyBac transposable element-derived protein domain-containing protein</fullName>
    </recommendedName>
</protein>
<feature type="compositionally biased region" description="Basic and acidic residues" evidence="1">
    <location>
        <begin position="219"/>
        <end position="237"/>
    </location>
</feature>
<feature type="region of interest" description="Disordered" evidence="1">
    <location>
        <begin position="173"/>
        <end position="297"/>
    </location>
</feature>
<dbReference type="InterPro" id="IPR029526">
    <property type="entry name" value="PGBD"/>
</dbReference>
<comment type="caution">
    <text evidence="3">The sequence shown here is derived from an EMBL/GenBank/DDBJ whole genome shotgun (WGS) entry which is preliminary data.</text>
</comment>
<evidence type="ECO:0000313" key="3">
    <source>
        <dbReference type="EMBL" id="CAB3232329.1"/>
    </source>
</evidence>
<dbReference type="SUPFAM" id="SSF53098">
    <property type="entry name" value="Ribonuclease H-like"/>
    <property type="match status" value="1"/>
</dbReference>
<organism evidence="3 4">
    <name type="scientific">Arctia plantaginis</name>
    <name type="common">Wood tiger moth</name>
    <name type="synonym">Phalaena plantaginis</name>
    <dbReference type="NCBI Taxonomy" id="874455"/>
    <lineage>
        <taxon>Eukaryota</taxon>
        <taxon>Metazoa</taxon>
        <taxon>Ecdysozoa</taxon>
        <taxon>Arthropoda</taxon>
        <taxon>Hexapoda</taxon>
        <taxon>Insecta</taxon>
        <taxon>Pterygota</taxon>
        <taxon>Neoptera</taxon>
        <taxon>Endopterygota</taxon>
        <taxon>Lepidoptera</taxon>
        <taxon>Glossata</taxon>
        <taxon>Ditrysia</taxon>
        <taxon>Noctuoidea</taxon>
        <taxon>Erebidae</taxon>
        <taxon>Arctiinae</taxon>
        <taxon>Arctia</taxon>
    </lineage>
</organism>
<dbReference type="InterPro" id="IPR012337">
    <property type="entry name" value="RNaseH-like_sf"/>
</dbReference>
<evidence type="ECO:0000313" key="4">
    <source>
        <dbReference type="Proteomes" id="UP000494256"/>
    </source>
</evidence>
<gene>
    <name evidence="3" type="ORF">APLA_LOCUS5657</name>
</gene>
<dbReference type="EMBL" id="CADEBD010000289">
    <property type="protein sequence ID" value="CAB3232329.1"/>
    <property type="molecule type" value="Genomic_DNA"/>
</dbReference>
<name>A0A8S0ZHE6_ARCPL</name>
<feature type="compositionally biased region" description="Basic and acidic residues" evidence="1">
    <location>
        <begin position="187"/>
        <end position="198"/>
    </location>
</feature>
<dbReference type="PANTHER" id="PTHR46599">
    <property type="entry name" value="PIGGYBAC TRANSPOSABLE ELEMENT-DERIVED PROTEIN 4"/>
    <property type="match status" value="1"/>
</dbReference>
<feature type="domain" description="PiggyBac transposable element-derived protein" evidence="2">
    <location>
        <begin position="327"/>
        <end position="668"/>
    </location>
</feature>
<reference evidence="3 4" key="1">
    <citation type="submission" date="2020-04" db="EMBL/GenBank/DDBJ databases">
        <authorList>
            <person name="Wallbank WR R."/>
            <person name="Pardo Diaz C."/>
            <person name="Kozak K."/>
            <person name="Martin S."/>
            <person name="Jiggins C."/>
            <person name="Moest M."/>
            <person name="Warren A I."/>
            <person name="Byers J.R.P. K."/>
            <person name="Montejo-Kovacevich G."/>
            <person name="Yen C E."/>
        </authorList>
    </citation>
    <scope>NUCLEOTIDE SEQUENCE [LARGE SCALE GENOMIC DNA]</scope>
</reference>
<feature type="region of interest" description="Disordered" evidence="1">
    <location>
        <begin position="1034"/>
        <end position="1079"/>
    </location>
</feature>
<feature type="compositionally biased region" description="Polar residues" evidence="1">
    <location>
        <begin position="1048"/>
        <end position="1079"/>
    </location>
</feature>
<accession>A0A8S0ZHE6</accession>
<evidence type="ECO:0000256" key="1">
    <source>
        <dbReference type="SAM" id="MobiDB-lite"/>
    </source>
</evidence>
<proteinExistence type="predicted"/>
<feature type="compositionally biased region" description="Basic and acidic residues" evidence="1">
    <location>
        <begin position="1163"/>
        <end position="1179"/>
    </location>
</feature>
<dbReference type="Pfam" id="PF13843">
    <property type="entry name" value="DDE_Tnp_1_7"/>
    <property type="match status" value="1"/>
</dbReference>
<evidence type="ECO:0000259" key="2">
    <source>
        <dbReference type="Pfam" id="PF13843"/>
    </source>
</evidence>
<sequence>MVNLSTLEHTQLSKENNIYISPCTGKRFSVLQNTISSPKSSNNNTTLLMTNITPTIPTDPMTPTRRFCGTVSRNHSGLSTPSSCTQMLTETSNTNAKASPASLNALCTSSRCSSLNNISCSNLLPLQFNESSMQKLIKTTIKERRTTGNTNNSPFSFEYTFEDDALTYDEKAERKTSKCNLNNNSQKHLELRNTEKQQENNIIGQEKDQNKQNRSLEIQNEKVKELDQDVENEKIQEDAPETQTDEATNTEIEEIVSNGSDDDTGENLSSDIISEDEDNMSENISESEGGELEGDKDWIDIPDNDVLSFDESILDSVTNVPISNKLPVDIYSLFLTDDIIDKIVEETNKYADKYLLEKEITAKSRSKAWKPTDANEMRQFFSVILTMGLNKVPHFHDYWSKKSIYRNEYICSLMGRDRFILLLKFWHFSNERNDTEDRLYKIRQILNMLNNRFRDILTPGKFIVIDESMIPWRGRLLFRQYIKNKSHKYGVKLYKLCTPEGYTFKTIVYTGNEGNSREVNHGKNVVMKLIEGLENEGRVLVADNFYSSLDLVEELLEKKTFYCGTLRSNRRGLPKQFMSKKLKKGEVEGIIMPSGVKVIKWHDKRQVSMITSCKAHKASLVDTGKIHKRTNEMIRKPLCILTYNDNKKGIDYSDQMSAYYTTLRRGLKCITTDNGANMIKMTKLINEANSADTTSDTAEAGSSSSQTINLYVEDSDSDSESHQYMEMEGSEIERITTRLTENLGAQFQNMKVGSHDEAAHSIGLVRCAAHTLQLALLDASNNVNTRTLLLECREVVRRLRTPQFVRIIRQQNKLIPKLDCTTRWHSTIDLAQSLISLKEICTTHERLHLPSATWSALEDYVKCMTPAKVLTKKLQEEQLTVEKCRLNLKRKIILRAIEEITMGAKIKATANKYDIPISNLQRYLKQGTVKDVSSKFISCQIFAEDEEAKLSEYLITSSKLNYGLSEVQTRKTVSIYEIPKLAAVAIPLAFKPQNIQKGFEKPGIWPFNSNIFRDEDFLCSSVTDRCLTDTDNVTAEQPTANEVPVDQPTPNQVPAEQATANQGPAEQPTPNQDPAKQTTPGRVRAAPLINQNQVDLTNEMAVPGPSRSKTPIQSVTNEAMVITPDSVRPYPKAGPRKLVGMKRKTGKTRILTDTPEKRLIEIAEQERQKKNKEKEDKKNKNTGKKAIPKLVKSLTSKQKKQKKISSDEEIENECLEEENSFDEDDVVVLDRNFKVKDYVLVKFDTKKTVYHYVGQIEEVCHSMATIFMRMSKIRNTFMCPEIEDISSAIERSKPNCQTQRYGSSVAALSILLISPS</sequence>
<feature type="region of interest" description="Disordered" evidence="1">
    <location>
        <begin position="1163"/>
        <end position="1206"/>
    </location>
</feature>